<sequence length="54" mass="5778">MPPVNKSQLMRCDLESRGGLEQQLLFSQPPSTALVLVTDADNAPDDGGKGIRPI</sequence>
<gene>
    <name evidence="1" type="ORF">NEZAVI_LOCUS6669</name>
</gene>
<protein>
    <submittedName>
        <fullName evidence="1">Uncharacterized protein</fullName>
    </submittedName>
</protein>
<organism evidence="1 2">
    <name type="scientific">Nezara viridula</name>
    <name type="common">Southern green stink bug</name>
    <name type="synonym">Cimex viridulus</name>
    <dbReference type="NCBI Taxonomy" id="85310"/>
    <lineage>
        <taxon>Eukaryota</taxon>
        <taxon>Metazoa</taxon>
        <taxon>Ecdysozoa</taxon>
        <taxon>Arthropoda</taxon>
        <taxon>Hexapoda</taxon>
        <taxon>Insecta</taxon>
        <taxon>Pterygota</taxon>
        <taxon>Neoptera</taxon>
        <taxon>Paraneoptera</taxon>
        <taxon>Hemiptera</taxon>
        <taxon>Heteroptera</taxon>
        <taxon>Panheteroptera</taxon>
        <taxon>Pentatomomorpha</taxon>
        <taxon>Pentatomoidea</taxon>
        <taxon>Pentatomidae</taxon>
        <taxon>Pentatominae</taxon>
        <taxon>Nezara</taxon>
    </lineage>
</organism>
<name>A0A9P0MN02_NEZVI</name>
<evidence type="ECO:0000313" key="1">
    <source>
        <dbReference type="EMBL" id="CAH1396642.1"/>
    </source>
</evidence>
<dbReference type="EMBL" id="OV725079">
    <property type="protein sequence ID" value="CAH1396642.1"/>
    <property type="molecule type" value="Genomic_DNA"/>
</dbReference>
<dbReference type="AlphaFoldDB" id="A0A9P0MN02"/>
<dbReference type="Proteomes" id="UP001152798">
    <property type="component" value="Chromosome 3"/>
</dbReference>
<keyword evidence="2" id="KW-1185">Reference proteome</keyword>
<proteinExistence type="predicted"/>
<accession>A0A9P0MN02</accession>
<evidence type="ECO:0000313" key="2">
    <source>
        <dbReference type="Proteomes" id="UP001152798"/>
    </source>
</evidence>
<reference evidence="1" key="1">
    <citation type="submission" date="2022-01" db="EMBL/GenBank/DDBJ databases">
        <authorList>
            <person name="King R."/>
        </authorList>
    </citation>
    <scope>NUCLEOTIDE SEQUENCE</scope>
</reference>